<dbReference type="Pfam" id="PF20074">
    <property type="entry name" value="DUF6470"/>
    <property type="match status" value="1"/>
</dbReference>
<dbReference type="InterPro" id="IPR045527">
    <property type="entry name" value="DUF6470"/>
</dbReference>
<accession>L0KDI2</accession>
<dbReference type="KEGG" id="hhl:Halha_2274"/>
<organism evidence="1 2">
    <name type="scientific">Halobacteroides halobius (strain ATCC 35273 / DSM 5150 / MD-1)</name>
    <dbReference type="NCBI Taxonomy" id="748449"/>
    <lineage>
        <taxon>Bacteria</taxon>
        <taxon>Bacillati</taxon>
        <taxon>Bacillota</taxon>
        <taxon>Clostridia</taxon>
        <taxon>Halanaerobiales</taxon>
        <taxon>Halobacteroidaceae</taxon>
        <taxon>Halobacteroides</taxon>
    </lineage>
</organism>
<dbReference type="HOGENOM" id="CLU_117584_1_0_9"/>
<dbReference type="Proteomes" id="UP000010880">
    <property type="component" value="Chromosome"/>
</dbReference>
<gene>
    <name evidence="1" type="ordered locus">Halha_2274</name>
</gene>
<name>L0KDI2_HALHC</name>
<reference evidence="2" key="1">
    <citation type="submission" date="2012-02" db="EMBL/GenBank/DDBJ databases">
        <title>The complete genome of Halobacteroides halobius DSM 5150.</title>
        <authorList>
            <person name="Lucas S."/>
            <person name="Copeland A."/>
            <person name="Lapidus A."/>
            <person name="Glavina del Rio T."/>
            <person name="Dalin E."/>
            <person name="Tice H."/>
            <person name="Bruce D."/>
            <person name="Goodwin L."/>
            <person name="Pitluck S."/>
            <person name="Peters L."/>
            <person name="Mikhailova N."/>
            <person name="Gu W."/>
            <person name="Kyrpides N."/>
            <person name="Mavromatis K."/>
            <person name="Ivanova N."/>
            <person name="Brettin T."/>
            <person name="Detter J.C."/>
            <person name="Han C."/>
            <person name="Larimer F."/>
            <person name="Land M."/>
            <person name="Hauser L."/>
            <person name="Markowitz V."/>
            <person name="Cheng J.-F."/>
            <person name="Hugenholtz P."/>
            <person name="Woyke T."/>
            <person name="Wu D."/>
            <person name="Tindall B."/>
            <person name="Pomrenke H."/>
            <person name="Brambilla E."/>
            <person name="Klenk H.-P."/>
            <person name="Eisen J.A."/>
        </authorList>
    </citation>
    <scope>NUCLEOTIDE SEQUENCE [LARGE SCALE GENOMIC DNA]</scope>
    <source>
        <strain evidence="2">ATCC 35273 / DSM 5150 / MD-1</strain>
    </source>
</reference>
<evidence type="ECO:0000313" key="1">
    <source>
        <dbReference type="EMBL" id="AGB42148.1"/>
    </source>
</evidence>
<dbReference type="AlphaFoldDB" id="L0KDI2"/>
<dbReference type="STRING" id="748449.Halha_2274"/>
<dbReference type="EMBL" id="CP003359">
    <property type="protein sequence ID" value="AGB42148.1"/>
    <property type="molecule type" value="Genomic_DNA"/>
</dbReference>
<evidence type="ECO:0000313" key="2">
    <source>
        <dbReference type="Proteomes" id="UP000010880"/>
    </source>
</evidence>
<dbReference type="RefSeq" id="WP_015327862.1">
    <property type="nucleotide sequence ID" value="NC_019978.1"/>
</dbReference>
<keyword evidence="2" id="KW-1185">Reference proteome</keyword>
<protein>
    <submittedName>
        <fullName evidence="1">Uncharacterized protein</fullName>
    </submittedName>
</protein>
<sequence>MRLKINQQFAKIGLQIKPPQIKVRQTPGKFKLQQIPGKLKINSKPTKVKVDMTQARADLNYKTQSAYSRQLAKQGQQAALKSIAEYAKEGDKLAAIEKGGKPLIQQAKKNSQNKKRKVGLRWKRGADVKVKVGKQEIEFKKQDFDGVQLNSQPSWPKVDLDWGKVKVYQQQKPKLEIRAVDVRK</sequence>
<dbReference type="eggNOG" id="ENOG5031RPF">
    <property type="taxonomic scope" value="Bacteria"/>
</dbReference>
<proteinExistence type="predicted"/>